<dbReference type="EMBL" id="CP031417">
    <property type="protein sequence ID" value="AXK82209.1"/>
    <property type="molecule type" value="Genomic_DNA"/>
</dbReference>
<dbReference type="HAMAP" id="MF_00048">
    <property type="entry name" value="UPF0102"/>
    <property type="match status" value="1"/>
</dbReference>
<organism evidence="4 5">
    <name type="scientific">Pseudolabrys taiwanensis</name>
    <dbReference type="NCBI Taxonomy" id="331696"/>
    <lineage>
        <taxon>Bacteria</taxon>
        <taxon>Pseudomonadati</taxon>
        <taxon>Pseudomonadota</taxon>
        <taxon>Alphaproteobacteria</taxon>
        <taxon>Hyphomicrobiales</taxon>
        <taxon>Xanthobacteraceae</taxon>
        <taxon>Pseudolabrys</taxon>
    </lineage>
</organism>
<dbReference type="NCBIfam" id="TIGR00252">
    <property type="entry name" value="YraN family protein"/>
    <property type="match status" value="1"/>
</dbReference>
<dbReference type="PANTHER" id="PTHR34039">
    <property type="entry name" value="UPF0102 PROTEIN YRAN"/>
    <property type="match status" value="1"/>
</dbReference>
<reference evidence="4 5" key="1">
    <citation type="submission" date="2018-07" db="EMBL/GenBank/DDBJ databases">
        <authorList>
            <person name="Quirk P.G."/>
            <person name="Krulwich T.A."/>
        </authorList>
    </citation>
    <scope>NUCLEOTIDE SEQUENCE [LARGE SCALE GENOMIC DNA]</scope>
    <source>
        <strain evidence="4 5">CC-BB4</strain>
    </source>
</reference>
<keyword evidence="5" id="KW-1185">Reference proteome</keyword>
<dbReference type="Pfam" id="PF02021">
    <property type="entry name" value="UPF0102"/>
    <property type="match status" value="1"/>
</dbReference>
<evidence type="ECO:0000256" key="2">
    <source>
        <dbReference type="HAMAP-Rule" id="MF_00048"/>
    </source>
</evidence>
<comment type="similarity">
    <text evidence="1 2">Belongs to the UPF0102 family.</text>
</comment>
<dbReference type="NCBIfam" id="NF009151">
    <property type="entry name" value="PRK12497.1-5"/>
    <property type="match status" value="1"/>
</dbReference>
<dbReference type="InterPro" id="IPR003509">
    <property type="entry name" value="UPF0102_YraN-like"/>
</dbReference>
<dbReference type="PANTHER" id="PTHR34039:SF1">
    <property type="entry name" value="UPF0102 PROTEIN YRAN"/>
    <property type="match status" value="1"/>
</dbReference>
<sequence>MTDPRNFRSPGLRPKPAPKSDADPERQIAFRFGISAESRAAAFLVAKGFRILARRWRSPVGEIDIVARRGPLLIFVEVKARHTLDDAAEAVTERQRGRIIAAAEAWLATYPDPSVQDMRFDAVLVAPSKMPRHIPGAFEA</sequence>
<feature type="region of interest" description="Disordered" evidence="3">
    <location>
        <begin position="1"/>
        <end position="24"/>
    </location>
</feature>
<protein>
    <recommendedName>
        <fullName evidence="2">UPF0102 protein DW352_17755</fullName>
    </recommendedName>
</protein>
<evidence type="ECO:0000256" key="3">
    <source>
        <dbReference type="SAM" id="MobiDB-lite"/>
    </source>
</evidence>
<dbReference type="AlphaFoldDB" id="A0A345ZZ62"/>
<dbReference type="Proteomes" id="UP000254889">
    <property type="component" value="Chromosome"/>
</dbReference>
<evidence type="ECO:0000313" key="5">
    <source>
        <dbReference type="Proteomes" id="UP000254889"/>
    </source>
</evidence>
<dbReference type="InterPro" id="IPR011856">
    <property type="entry name" value="tRNA_endonuc-like_dom_sf"/>
</dbReference>
<evidence type="ECO:0000256" key="1">
    <source>
        <dbReference type="ARBA" id="ARBA00006738"/>
    </source>
</evidence>
<evidence type="ECO:0000313" key="4">
    <source>
        <dbReference type="EMBL" id="AXK82209.1"/>
    </source>
</evidence>
<dbReference type="RefSeq" id="WP_115692588.1">
    <property type="nucleotide sequence ID" value="NZ_CP031417.1"/>
</dbReference>
<dbReference type="GO" id="GO:0003676">
    <property type="term" value="F:nucleic acid binding"/>
    <property type="evidence" value="ECO:0007669"/>
    <property type="project" value="InterPro"/>
</dbReference>
<dbReference type="SUPFAM" id="SSF52980">
    <property type="entry name" value="Restriction endonuclease-like"/>
    <property type="match status" value="1"/>
</dbReference>
<dbReference type="Gene3D" id="3.40.1350.10">
    <property type="match status" value="1"/>
</dbReference>
<dbReference type="InterPro" id="IPR011335">
    <property type="entry name" value="Restrct_endonuc-II-like"/>
</dbReference>
<name>A0A345ZZ62_9HYPH</name>
<dbReference type="OrthoDB" id="9812968at2"/>
<gene>
    <name evidence="4" type="ORF">DW352_17755</name>
</gene>
<dbReference type="KEGG" id="ptaw:DW352_17755"/>
<proteinExistence type="inferred from homology"/>
<accession>A0A345ZZ62</accession>